<keyword evidence="2" id="KW-1133">Transmembrane helix</keyword>
<dbReference type="VEuPathDB" id="CryptoDB:Cvel_3617"/>
<keyword evidence="2" id="KW-0812">Transmembrane</keyword>
<feature type="transmembrane region" description="Helical" evidence="2">
    <location>
        <begin position="632"/>
        <end position="658"/>
    </location>
</feature>
<organism evidence="3">
    <name type="scientific">Chromera velia CCMP2878</name>
    <dbReference type="NCBI Taxonomy" id="1169474"/>
    <lineage>
        <taxon>Eukaryota</taxon>
        <taxon>Sar</taxon>
        <taxon>Alveolata</taxon>
        <taxon>Colpodellida</taxon>
        <taxon>Chromeraceae</taxon>
        <taxon>Chromera</taxon>
    </lineage>
</organism>
<accession>A0A0K6S6Q0</accession>
<feature type="compositionally biased region" description="Basic and acidic residues" evidence="1">
    <location>
        <begin position="1351"/>
        <end position="1369"/>
    </location>
</feature>
<name>A0A0K6S6Q0_9ALVE</name>
<feature type="compositionally biased region" description="Basic and acidic residues" evidence="1">
    <location>
        <begin position="421"/>
        <end position="436"/>
    </location>
</feature>
<feature type="region of interest" description="Disordered" evidence="1">
    <location>
        <begin position="1260"/>
        <end position="1288"/>
    </location>
</feature>
<protein>
    <submittedName>
        <fullName evidence="3">Uncharacterized protein</fullName>
    </submittedName>
</protein>
<feature type="transmembrane region" description="Helical" evidence="2">
    <location>
        <begin position="208"/>
        <end position="229"/>
    </location>
</feature>
<feature type="compositionally biased region" description="Acidic residues" evidence="1">
    <location>
        <begin position="1330"/>
        <end position="1341"/>
    </location>
</feature>
<feature type="compositionally biased region" description="Basic and acidic residues" evidence="1">
    <location>
        <begin position="1477"/>
        <end position="1506"/>
    </location>
</feature>
<reference evidence="3" key="1">
    <citation type="submission" date="2014-11" db="EMBL/GenBank/DDBJ databases">
        <title>Molecular phylogeny of cliff fern family Woodsiaceae with morphological implications.</title>
        <authorList>
            <person name="Shao Y.-Z."/>
            <person name="Wei R."/>
            <person name="Zhang X.-C."/>
        </authorList>
    </citation>
    <scope>NUCLEOTIDE SEQUENCE</scope>
</reference>
<evidence type="ECO:0000256" key="2">
    <source>
        <dbReference type="SAM" id="Phobius"/>
    </source>
</evidence>
<feature type="transmembrane region" description="Helical" evidence="2">
    <location>
        <begin position="80"/>
        <end position="101"/>
    </location>
</feature>
<feature type="region of interest" description="Disordered" evidence="1">
    <location>
        <begin position="1325"/>
        <end position="1541"/>
    </location>
</feature>
<proteinExistence type="predicted"/>
<evidence type="ECO:0000256" key="1">
    <source>
        <dbReference type="SAM" id="MobiDB-lite"/>
    </source>
</evidence>
<feature type="transmembrane region" description="Helical" evidence="2">
    <location>
        <begin position="670"/>
        <end position="695"/>
    </location>
</feature>
<feature type="transmembrane region" description="Helical" evidence="2">
    <location>
        <begin position="1114"/>
        <end position="1135"/>
    </location>
</feature>
<feature type="region of interest" description="Disordered" evidence="1">
    <location>
        <begin position="419"/>
        <end position="438"/>
    </location>
</feature>
<feature type="compositionally biased region" description="Basic and acidic residues" evidence="1">
    <location>
        <begin position="1377"/>
        <end position="1386"/>
    </location>
</feature>
<gene>
    <name evidence="3" type="ORF">Cvel_3617.t1.CR1</name>
</gene>
<evidence type="ECO:0000313" key="3">
    <source>
        <dbReference type="EMBL" id="CUC09307.1"/>
    </source>
</evidence>
<dbReference type="EMBL" id="CDMZ01000539">
    <property type="protein sequence ID" value="CUC09307.1"/>
    <property type="molecule type" value="Genomic_DNA"/>
</dbReference>
<sequence length="1541" mass="170077">MSGMKPAGLLSTSPHNFTELRYVRNQACKALGQTPQGVASFKAALHGFLRVRQSRQGLTRFASFFDDEQGLDLAGYLRSFLMHLLPAVFGVMMVLLVLCCAPRLIDRYNAKWAARKARHTGLIKAQGGRLGQGGLNVQAAAREEAAKAWEEELNEYRGVGAKGPAFAVSSGELLARGPMSCICLHNKVHFDISFIHCASFLPSLIEMYVLTGLQLVACAAILACLPLAWMGEGKVAATVYGAHCVYLSVLDLWHEGMPIPAVALEGVTKVLTEEAGSDLETFFTDQEQAIKDVEEDPPRVWTGVLGLTEKLKEGDMETAEKEHWPPNKEVLETTTEETTRQLRDGKRDLQTTAETNVIRADKLQFPSIVFSKTYRTDNWRTLPWRGLHNMTDDIVLLADSLSLNGGNFSALATTLSAGKGRGAERKGGGDRGEGGRTEGTSCATFRELLTNAKDEVTGIFNTLKYSGNVYPSGFEHICVFCFLSCAPVSGIDTDLAYSNRLDISNSDVSFCAPLMKSEEELDEMAEKYGDLPSWHWTQTETSETWPLSYANEILFKGPMRLLSEFFSLANTVYGGMRSYTYALEELFATSDMYLETQKKVYSLAKLFVALERNSMWLQGGISFVYYSDLKWALSRACIVISCFVAAIGLLSGFLEASCKKALSARFPKTISIFIIPVASALAMGCMMFGTLNYLVGFSATEITTFMANDVISSDNIKARPFVFGLSSTHEDVGLWTDYLAACFAPTNPWKTVTNSTTDEVTVEEKEWAGRGRLVDVTEVYDRFNIQGNLTTNSTPTARAGLLYALDEDAEAFDDDFLANQWKRLFWLWDNFGGQYALDPYRSTSRRLDEGWGEGEEERLMSRMLTDAGAEASLLGLLTRSGGLAIEYPNKENCSAAGSSATYRGLDFLVSTINSMTGCTGSNCLFYEQTSDLTSTPKASSTSTKYWIGPNTTETDLDQIEVENIGAETTTKVLYWAVLRQRLMHGRRENWSPSLKPYFTGGAEDDQSLTLAEMNGLLLSRLRSFDGLMGELTTAATNLSTILRYHNRTTDEVRNGQVEANSTTTAKRVLEGEAQLIDQSDRILKQQDCAFMAPFFAYEVPFWGGNVSSASLDTAAFWLGGGIGLMVLVVTQILAFRRLVRNHMNSLPPKEVAMLYWDEVEASAVNTVTLTARGQAFQADKSCKTLVGMKNRKAVLRIRKNPFLHEDKAEEQPAAALIKKNLLDPGEIRLLNKVRKQHELNFDEEDEWQIFERKQKMLARQEKKREGVGPMESGGGALSKIFQKRPNETENMRRARVAIDFLSRHYMALNNDDGGVYDEAEAQEVDLGGGGDEDEDEEDGEEDRQSMGSFLGRKDRAVEDVASERSKDSQDLLGLDPLSKKPSREEVDLLGGDEEVKEAEGGEAGQDETPKEPDSSSPTAAAAPLGQADKEGEGEETPAAEAGEGSVHSRTSKRSAKSAKSAKSSKSDKKKDKKKDKDKKEKDKKKDKDSDKSKEKGKEKGEADKVVEMPTEGDQEKKGAESDRPAATLQLDLPGVEKKENR</sequence>
<feature type="compositionally biased region" description="Basic and acidic residues" evidence="1">
    <location>
        <begin position="1513"/>
        <end position="1523"/>
    </location>
</feature>
<keyword evidence="2" id="KW-0472">Membrane</keyword>
<feature type="compositionally biased region" description="Low complexity" evidence="1">
    <location>
        <begin position="1414"/>
        <end position="1423"/>
    </location>
</feature>